<accession>A0A154BRH8</accession>
<dbReference type="PANTHER" id="PTHR37298">
    <property type="entry name" value="UPF0111 PROTEIN YKAA"/>
    <property type="match status" value="1"/>
</dbReference>
<dbReference type="Pfam" id="PF01865">
    <property type="entry name" value="PhoU_div"/>
    <property type="match status" value="1"/>
</dbReference>
<evidence type="ECO:0000256" key="1">
    <source>
        <dbReference type="ARBA" id="ARBA00008591"/>
    </source>
</evidence>
<dbReference type="SUPFAM" id="SSF109755">
    <property type="entry name" value="PhoU-like"/>
    <property type="match status" value="1"/>
</dbReference>
<dbReference type="RefSeq" id="WP_066242385.1">
    <property type="nucleotide sequence ID" value="NZ_LSGP01000017.1"/>
</dbReference>
<evidence type="ECO:0000313" key="3">
    <source>
        <dbReference type="Proteomes" id="UP000076268"/>
    </source>
</evidence>
<proteinExistence type="inferred from homology"/>
<name>A0A154BRH8_ANASB</name>
<evidence type="ECO:0000313" key="2">
    <source>
        <dbReference type="EMBL" id="KYZ76614.1"/>
    </source>
</evidence>
<reference evidence="2 3" key="1">
    <citation type="submission" date="2016-02" db="EMBL/GenBank/DDBJ databases">
        <title>Anaerosporomusa subterraneum gen. nov., sp. nov., a spore-forming obligate anaerobe isolated from saprolite.</title>
        <authorList>
            <person name="Choi J.K."/>
            <person name="Shah M."/>
            <person name="Yee N."/>
        </authorList>
    </citation>
    <scope>NUCLEOTIDE SEQUENCE [LARGE SCALE GENOMIC DNA]</scope>
    <source>
        <strain evidence="2 3">RU4</strain>
    </source>
</reference>
<protein>
    <recommendedName>
        <fullName evidence="4">Phosphate transport regulator</fullName>
    </recommendedName>
</protein>
<dbReference type="PANTHER" id="PTHR37298:SF1">
    <property type="entry name" value="UPF0111 PROTEIN YKAA"/>
    <property type="match status" value="1"/>
</dbReference>
<comment type="caution">
    <text evidence="2">The sequence shown here is derived from an EMBL/GenBank/DDBJ whole genome shotgun (WGS) entry which is preliminary data.</text>
</comment>
<evidence type="ECO:0008006" key="4">
    <source>
        <dbReference type="Google" id="ProtNLM"/>
    </source>
</evidence>
<dbReference type="Gene3D" id="1.20.58.220">
    <property type="entry name" value="Phosphate transport system protein phou homolog 2, domain 2"/>
    <property type="match status" value="1"/>
</dbReference>
<dbReference type="InterPro" id="IPR052912">
    <property type="entry name" value="UPF0111_domain"/>
</dbReference>
<organism evidence="2 3">
    <name type="scientific">Anaerosporomusa subterranea</name>
    <dbReference type="NCBI Taxonomy" id="1794912"/>
    <lineage>
        <taxon>Bacteria</taxon>
        <taxon>Bacillati</taxon>
        <taxon>Bacillota</taxon>
        <taxon>Negativicutes</taxon>
        <taxon>Acetonemataceae</taxon>
        <taxon>Anaerosporomusa</taxon>
    </lineage>
</organism>
<dbReference type="EMBL" id="LSGP01000017">
    <property type="protein sequence ID" value="KYZ76614.1"/>
    <property type="molecule type" value="Genomic_DNA"/>
</dbReference>
<gene>
    <name evidence="2" type="ORF">AXX12_09300</name>
</gene>
<dbReference type="AlphaFoldDB" id="A0A154BRH8"/>
<dbReference type="STRING" id="1794912.AXX12_09300"/>
<comment type="similarity">
    <text evidence="1">Belongs to the UPF0111 family.</text>
</comment>
<dbReference type="Proteomes" id="UP000076268">
    <property type="component" value="Unassembled WGS sequence"/>
</dbReference>
<keyword evidence="3" id="KW-1185">Reference proteome</keyword>
<sequence length="209" mass="23742">MSFQLKPADEKFFDLVLEMTKVIQLAADTLESALRNPDKVEAIMQTMDEYENQADDITAKILTRLNKTFITPIDREDIYALANKLDDVVDGIQGIVERLHLYNAGKASDGVKELAELVSKGAKQIDKACNCLPDIRKNRLKLEARCSRIEKVEAKGDKLYRQEVARLFRKGVDPIEVIKWKEILNQMEEVLDTCEDVADLLKGVLLKYA</sequence>
<dbReference type="InterPro" id="IPR018445">
    <property type="entry name" value="Put_Phosphate_transp_reg"/>
</dbReference>
<dbReference type="InterPro" id="IPR038078">
    <property type="entry name" value="PhoU-like_sf"/>
</dbReference>